<feature type="transmembrane region" description="Helical" evidence="3">
    <location>
        <begin position="318"/>
        <end position="339"/>
    </location>
</feature>
<feature type="transmembrane region" description="Helical" evidence="3">
    <location>
        <begin position="253"/>
        <end position="273"/>
    </location>
</feature>
<dbReference type="GO" id="GO:0016020">
    <property type="term" value="C:membrane"/>
    <property type="evidence" value="ECO:0007669"/>
    <property type="project" value="UniProtKB-SubCell"/>
</dbReference>
<proteinExistence type="inferred from homology"/>
<dbReference type="PANTHER" id="PTHR11360:SF130">
    <property type="entry name" value="MAJOR FACILITATOR SUPERFAMILY (MFS) PROFILE DOMAIN-CONTAINING PROTEIN-RELATED"/>
    <property type="match status" value="1"/>
</dbReference>
<evidence type="ECO:0000256" key="3">
    <source>
        <dbReference type="SAM" id="Phobius"/>
    </source>
</evidence>
<name>A0AAI9YHD7_9PEZI</name>
<evidence type="ECO:0000256" key="1">
    <source>
        <dbReference type="ARBA" id="ARBA00004141"/>
    </source>
</evidence>
<dbReference type="InterPro" id="IPR011701">
    <property type="entry name" value="MFS"/>
</dbReference>
<dbReference type="PROSITE" id="PS50850">
    <property type="entry name" value="MFS"/>
    <property type="match status" value="1"/>
</dbReference>
<comment type="caution">
    <text evidence="5">The sequence shown here is derived from an EMBL/GenBank/DDBJ whole genome shotgun (WGS) entry which is preliminary data.</text>
</comment>
<keyword evidence="3" id="KW-0812">Transmembrane</keyword>
<dbReference type="GeneID" id="85347101"/>
<feature type="transmembrane region" description="Helical" evidence="3">
    <location>
        <begin position="345"/>
        <end position="369"/>
    </location>
</feature>
<gene>
    <name evidence="5" type="ORF">CCOS01_15415</name>
</gene>
<feature type="transmembrane region" description="Helical" evidence="3">
    <location>
        <begin position="27"/>
        <end position="45"/>
    </location>
</feature>
<dbReference type="Pfam" id="PF07690">
    <property type="entry name" value="MFS_1"/>
    <property type="match status" value="1"/>
</dbReference>
<feature type="transmembrane region" description="Helical" evidence="3">
    <location>
        <begin position="145"/>
        <end position="165"/>
    </location>
</feature>
<accession>A0AAI9YHD7</accession>
<feature type="transmembrane region" description="Helical" evidence="3">
    <location>
        <begin position="57"/>
        <end position="75"/>
    </location>
</feature>
<organism evidence="5 6">
    <name type="scientific">Colletotrichum costaricense</name>
    <dbReference type="NCBI Taxonomy" id="1209916"/>
    <lineage>
        <taxon>Eukaryota</taxon>
        <taxon>Fungi</taxon>
        <taxon>Dikarya</taxon>
        <taxon>Ascomycota</taxon>
        <taxon>Pezizomycotina</taxon>
        <taxon>Sordariomycetes</taxon>
        <taxon>Hypocreomycetidae</taxon>
        <taxon>Glomerellales</taxon>
        <taxon>Glomerellaceae</taxon>
        <taxon>Colletotrichum</taxon>
        <taxon>Colletotrichum acutatum species complex</taxon>
    </lineage>
</organism>
<dbReference type="GO" id="GO:0022857">
    <property type="term" value="F:transmembrane transporter activity"/>
    <property type="evidence" value="ECO:0007669"/>
    <property type="project" value="InterPro"/>
</dbReference>
<dbReference type="Proteomes" id="UP001240678">
    <property type="component" value="Unassembled WGS sequence"/>
</dbReference>
<dbReference type="PANTHER" id="PTHR11360">
    <property type="entry name" value="MONOCARBOXYLATE TRANSPORTER"/>
    <property type="match status" value="1"/>
</dbReference>
<feature type="transmembrane region" description="Helical" evidence="3">
    <location>
        <begin position="186"/>
        <end position="207"/>
    </location>
</feature>
<dbReference type="InterPro" id="IPR050327">
    <property type="entry name" value="Proton-linked_MCT"/>
</dbReference>
<protein>
    <submittedName>
        <fullName evidence="5">Major facilitator superfamily transporter</fullName>
    </submittedName>
</protein>
<feature type="transmembrane region" description="Helical" evidence="3">
    <location>
        <begin position="114"/>
        <end position="133"/>
    </location>
</feature>
<dbReference type="Gene3D" id="1.20.1250.20">
    <property type="entry name" value="MFS general substrate transporter like domains"/>
    <property type="match status" value="2"/>
</dbReference>
<comment type="similarity">
    <text evidence="2">Belongs to the major facilitator superfamily. Monocarboxylate porter (TC 2.A.1.13) family.</text>
</comment>
<evidence type="ECO:0000259" key="4">
    <source>
        <dbReference type="PROSITE" id="PS50850"/>
    </source>
</evidence>
<feature type="transmembrane region" description="Helical" evidence="3">
    <location>
        <begin position="81"/>
        <end position="102"/>
    </location>
</feature>
<dbReference type="InterPro" id="IPR036259">
    <property type="entry name" value="MFS_trans_sf"/>
</dbReference>
<reference evidence="5 6" key="1">
    <citation type="submission" date="2016-10" db="EMBL/GenBank/DDBJ databases">
        <title>The genome sequence of Colletotrichum fioriniae PJ7.</title>
        <authorList>
            <person name="Baroncelli R."/>
        </authorList>
    </citation>
    <scope>NUCLEOTIDE SEQUENCE [LARGE SCALE GENOMIC DNA]</scope>
    <source>
        <strain evidence="5 6">IMI 309622</strain>
    </source>
</reference>
<feature type="domain" description="Major facilitator superfamily (MFS) profile" evidence="4">
    <location>
        <begin position="187"/>
        <end position="386"/>
    </location>
</feature>
<keyword evidence="6" id="KW-1185">Reference proteome</keyword>
<dbReference type="AlphaFoldDB" id="A0AAI9YHD7"/>
<dbReference type="SUPFAM" id="SSF103473">
    <property type="entry name" value="MFS general substrate transporter"/>
    <property type="match status" value="1"/>
</dbReference>
<dbReference type="EMBL" id="MOOE01000024">
    <property type="protein sequence ID" value="KAK1509321.1"/>
    <property type="molecule type" value="Genomic_DNA"/>
</dbReference>
<keyword evidence="3" id="KW-0472">Membrane</keyword>
<evidence type="ECO:0000256" key="2">
    <source>
        <dbReference type="ARBA" id="ARBA00006727"/>
    </source>
</evidence>
<keyword evidence="3" id="KW-1133">Transmembrane helix</keyword>
<sequence>MTWGYGTSFAVYQLYYQQIFHLPSFQIAWIGSAQLFLYFVTGVITGPLADAGYTTELFLGGSLASCFGMFATSLSTKYWQIMLAQGICTGLGGGFMFMPAVANVAKSVKQNLTLAMSLSACGSSVGAIVFSVILQNLVPRVGFPWAVRGSAFVALSMCIVGNLLLRPKKLQLEKRPLIDWKAFKSPNFLVFTAASFLIWFAVFTLLFYINSFARIRIGLSEMESNNFFLITNALAFVARPMSGIIADRYIGAINTFSFTSLVLGLASFGWIGVQSRASMYVFSCALGFVNGAAQGVFPAASSSLADDVTKTGSWLGNIYAVCGFATLAGPPTMGAIINACGGDYTWAQACFGLILIFGSLISLLAALIVGKSRREVTKWTKFFYRV</sequence>
<evidence type="ECO:0000313" key="5">
    <source>
        <dbReference type="EMBL" id="KAK1509321.1"/>
    </source>
</evidence>
<evidence type="ECO:0000313" key="6">
    <source>
        <dbReference type="Proteomes" id="UP001240678"/>
    </source>
</evidence>
<dbReference type="RefSeq" id="XP_060305698.1">
    <property type="nucleotide sequence ID" value="XM_060463554.1"/>
</dbReference>
<dbReference type="InterPro" id="IPR020846">
    <property type="entry name" value="MFS_dom"/>
</dbReference>
<comment type="subcellular location">
    <subcellularLocation>
        <location evidence="1">Membrane</location>
        <topology evidence="1">Multi-pass membrane protein</topology>
    </subcellularLocation>
</comment>